<dbReference type="Proteomes" id="UP000615455">
    <property type="component" value="Unassembled WGS sequence"/>
</dbReference>
<comment type="caution">
    <text evidence="7">The sequence shown here is derived from an EMBL/GenBank/DDBJ whole genome shotgun (WGS) entry which is preliminary data.</text>
</comment>
<feature type="transmembrane region" description="Helical" evidence="6">
    <location>
        <begin position="111"/>
        <end position="132"/>
    </location>
</feature>
<evidence type="ECO:0000256" key="6">
    <source>
        <dbReference type="SAM" id="Phobius"/>
    </source>
</evidence>
<dbReference type="PANTHER" id="PTHR30086:SF20">
    <property type="entry name" value="ARGININE EXPORTER PROTEIN ARGO-RELATED"/>
    <property type="match status" value="1"/>
</dbReference>
<evidence type="ECO:0000256" key="1">
    <source>
        <dbReference type="ARBA" id="ARBA00004651"/>
    </source>
</evidence>
<organism evidence="7 8">
    <name type="scientific">Paenibacillus marchantiophytorum</name>
    <dbReference type="NCBI Taxonomy" id="1619310"/>
    <lineage>
        <taxon>Bacteria</taxon>
        <taxon>Bacillati</taxon>
        <taxon>Bacillota</taxon>
        <taxon>Bacilli</taxon>
        <taxon>Bacillales</taxon>
        <taxon>Paenibacillaceae</taxon>
        <taxon>Paenibacillus</taxon>
    </lineage>
</organism>
<feature type="transmembrane region" description="Helical" evidence="6">
    <location>
        <begin position="39"/>
        <end position="64"/>
    </location>
</feature>
<keyword evidence="2" id="KW-1003">Cell membrane</keyword>
<reference evidence="8" key="1">
    <citation type="journal article" date="2019" name="Int. J. Syst. Evol. Microbiol.">
        <title>The Global Catalogue of Microorganisms (GCM) 10K type strain sequencing project: providing services to taxonomists for standard genome sequencing and annotation.</title>
        <authorList>
            <consortium name="The Broad Institute Genomics Platform"/>
            <consortium name="The Broad Institute Genome Sequencing Center for Infectious Disease"/>
            <person name="Wu L."/>
            <person name="Ma J."/>
        </authorList>
    </citation>
    <scope>NUCLEOTIDE SEQUENCE [LARGE SCALE GENOMIC DNA]</scope>
    <source>
        <strain evidence="8">CGMCC 1.15043</strain>
    </source>
</reference>
<evidence type="ECO:0000256" key="5">
    <source>
        <dbReference type="ARBA" id="ARBA00023136"/>
    </source>
</evidence>
<evidence type="ECO:0000256" key="2">
    <source>
        <dbReference type="ARBA" id="ARBA00022475"/>
    </source>
</evidence>
<evidence type="ECO:0000313" key="7">
    <source>
        <dbReference type="EMBL" id="GGI43670.1"/>
    </source>
</evidence>
<protein>
    <submittedName>
        <fullName evidence="7">LysE/yggA</fullName>
    </submittedName>
</protein>
<evidence type="ECO:0000256" key="3">
    <source>
        <dbReference type="ARBA" id="ARBA00022692"/>
    </source>
</evidence>
<sequence length="201" mass="21788">MLTTVLHGLMLGLGLILPVGVQNVFIFNQGASQRTYMRALPAILTASICDTGLILAAVLGMSFIVLSFSWLQVILYGCGFIFLLYMGWVLWKSKSGASSAQQVSTPGKQIVFAASVSLLNPHAIMDTIGVIGTNSLHYTGSDKWLFTLSVILVSWLWFCGLAFAGRVVGKRDSSGLFLARLNKISACLIWAVALYMGYQLL</sequence>
<name>A0ABQ2BN69_9BACL</name>
<dbReference type="RefSeq" id="WP_189006631.1">
    <property type="nucleotide sequence ID" value="NZ_BMHE01000001.1"/>
</dbReference>
<keyword evidence="4 6" id="KW-1133">Transmembrane helix</keyword>
<dbReference type="InterPro" id="IPR001123">
    <property type="entry name" value="LeuE-type"/>
</dbReference>
<comment type="subcellular location">
    <subcellularLocation>
        <location evidence="1">Cell membrane</location>
        <topology evidence="1">Multi-pass membrane protein</topology>
    </subcellularLocation>
</comment>
<keyword evidence="3 6" id="KW-0812">Transmembrane</keyword>
<feature type="transmembrane region" description="Helical" evidence="6">
    <location>
        <begin position="6"/>
        <end position="27"/>
    </location>
</feature>
<feature type="transmembrane region" description="Helical" evidence="6">
    <location>
        <begin position="144"/>
        <end position="165"/>
    </location>
</feature>
<accession>A0ABQ2BN69</accession>
<dbReference type="PANTHER" id="PTHR30086">
    <property type="entry name" value="ARGININE EXPORTER PROTEIN ARGO"/>
    <property type="match status" value="1"/>
</dbReference>
<feature type="transmembrane region" description="Helical" evidence="6">
    <location>
        <begin position="177"/>
        <end position="198"/>
    </location>
</feature>
<evidence type="ECO:0000313" key="8">
    <source>
        <dbReference type="Proteomes" id="UP000615455"/>
    </source>
</evidence>
<keyword evidence="8" id="KW-1185">Reference proteome</keyword>
<dbReference type="Pfam" id="PF01810">
    <property type="entry name" value="LysE"/>
    <property type="match status" value="1"/>
</dbReference>
<feature type="transmembrane region" description="Helical" evidence="6">
    <location>
        <begin position="70"/>
        <end position="91"/>
    </location>
</feature>
<proteinExistence type="predicted"/>
<keyword evidence="5 6" id="KW-0472">Membrane</keyword>
<gene>
    <name evidence="7" type="ORF">GCM10008018_03280</name>
</gene>
<dbReference type="EMBL" id="BMHE01000001">
    <property type="protein sequence ID" value="GGI43670.1"/>
    <property type="molecule type" value="Genomic_DNA"/>
</dbReference>
<evidence type="ECO:0000256" key="4">
    <source>
        <dbReference type="ARBA" id="ARBA00022989"/>
    </source>
</evidence>